<dbReference type="Gene3D" id="2.20.25.10">
    <property type="match status" value="1"/>
</dbReference>
<dbReference type="Proteomes" id="UP000741863">
    <property type="component" value="Unassembled WGS sequence"/>
</dbReference>
<accession>A0ABS2PAR2</accession>
<dbReference type="PANTHER" id="PTHR37299:SF4">
    <property type="entry name" value="TRANSCRIPTIONAL REGULATOR"/>
    <property type="match status" value="1"/>
</dbReference>
<dbReference type="SMART" id="SM00850">
    <property type="entry name" value="LytTR"/>
    <property type="match status" value="1"/>
</dbReference>
<comment type="caution">
    <text evidence="2">The sequence shown here is derived from an EMBL/GenBank/DDBJ whole genome shotgun (WGS) entry which is preliminary data.</text>
</comment>
<dbReference type="PANTHER" id="PTHR37299">
    <property type="entry name" value="TRANSCRIPTIONAL REGULATOR-RELATED"/>
    <property type="match status" value="1"/>
</dbReference>
<dbReference type="GO" id="GO:0003677">
    <property type="term" value="F:DNA binding"/>
    <property type="evidence" value="ECO:0007669"/>
    <property type="project" value="UniProtKB-KW"/>
</dbReference>
<sequence>MNVMSVTDMIEGFQAILPDHLSIAITDGDKYMYYRPSKTIDLKIEPGDLIKEDTVTHKALTIKKKTAEYVSAQVLGVPYYGISTPLFSDHRLIGCITLISESVQSHYQSNFLTVMNQNCWYPVPHDDITVIEANSRRTWVHTRSRVGTNKFNLSQLEAILPHDTFYRCHRSYLINILQIKEIQPESHSTFTLIMNDDTVVPVSQSYASHFREMLAF</sequence>
<dbReference type="Pfam" id="PF04397">
    <property type="entry name" value="LytTR"/>
    <property type="match status" value="1"/>
</dbReference>
<proteinExistence type="predicted"/>
<evidence type="ECO:0000313" key="2">
    <source>
        <dbReference type="EMBL" id="MBM7632076.1"/>
    </source>
</evidence>
<reference evidence="2 3" key="1">
    <citation type="submission" date="2021-01" db="EMBL/GenBank/DDBJ databases">
        <title>Genomic Encyclopedia of Type Strains, Phase IV (KMG-IV): sequencing the most valuable type-strain genomes for metagenomic binning, comparative biology and taxonomic classification.</title>
        <authorList>
            <person name="Goeker M."/>
        </authorList>
    </citation>
    <scope>NUCLEOTIDE SEQUENCE [LARGE SCALE GENOMIC DNA]</scope>
    <source>
        <strain evidence="2 3">DSM 25540</strain>
    </source>
</reference>
<dbReference type="InterPro" id="IPR007492">
    <property type="entry name" value="LytTR_DNA-bd_dom"/>
</dbReference>
<dbReference type="Gene3D" id="2.40.50.40">
    <property type="match status" value="1"/>
</dbReference>
<gene>
    <name evidence="2" type="ORF">JOD17_001169</name>
</gene>
<evidence type="ECO:0000313" key="3">
    <source>
        <dbReference type="Proteomes" id="UP000741863"/>
    </source>
</evidence>
<dbReference type="EMBL" id="JAFBEC010000003">
    <property type="protein sequence ID" value="MBM7632076.1"/>
    <property type="molecule type" value="Genomic_DNA"/>
</dbReference>
<feature type="domain" description="HTH LytTR-type" evidence="1">
    <location>
        <begin position="121"/>
        <end position="216"/>
    </location>
</feature>
<name>A0ABS2PAR2_9BACL</name>
<organism evidence="2 3">
    <name type="scientific">Geomicrobium sediminis</name>
    <dbReference type="NCBI Taxonomy" id="1347788"/>
    <lineage>
        <taxon>Bacteria</taxon>
        <taxon>Bacillati</taxon>
        <taxon>Bacillota</taxon>
        <taxon>Bacilli</taxon>
        <taxon>Bacillales</taxon>
        <taxon>Geomicrobium</taxon>
    </lineage>
</organism>
<keyword evidence="2" id="KW-0238">DNA-binding</keyword>
<protein>
    <submittedName>
        <fullName evidence="2">DNA-binding LytR/AlgR family response regulator</fullName>
    </submittedName>
</protein>
<dbReference type="RefSeq" id="WP_042418307.1">
    <property type="nucleotide sequence ID" value="NZ_JAFBEC010000003.1"/>
</dbReference>
<keyword evidence="3" id="KW-1185">Reference proteome</keyword>
<dbReference type="PROSITE" id="PS50930">
    <property type="entry name" value="HTH_LYTTR"/>
    <property type="match status" value="1"/>
</dbReference>
<dbReference type="InterPro" id="IPR046947">
    <property type="entry name" value="LytR-like"/>
</dbReference>
<evidence type="ECO:0000259" key="1">
    <source>
        <dbReference type="PROSITE" id="PS50930"/>
    </source>
</evidence>